<proteinExistence type="predicted"/>
<accession>A0A9Y1BMZ7</accession>
<sequence>MTNILDYYVQCAFCKNQSPLKEAVLEQWKICNGCQLIFCEKCVEEYKNEPICPGSVYTSSHSSLFSNLPVLHLLNIAKEVDLGEKEGKYITRLFYEKKLSLSELLQLKKKTTPDDYQIIRFREEQWRKFGSVLVKRKDGKFISWGQI</sequence>
<reference evidence="1" key="1">
    <citation type="journal article" date="2022" name="Nat. Microbiol.">
        <title>Unique mobile elements and scalable gene flow at the prokaryote-eukaryote boundary revealed by circularized Asgard archaea genomes.</title>
        <authorList>
            <person name="Wu F."/>
            <person name="Speth D.R."/>
            <person name="Philosof A."/>
            <person name="Cremiere A."/>
            <person name="Narayanan A."/>
            <person name="Barco R.A."/>
            <person name="Connon S.A."/>
            <person name="Amend J.P."/>
            <person name="Antoshechkin I.A."/>
            <person name="Orphan V.J."/>
        </authorList>
    </citation>
    <scope>NUCLEOTIDE SEQUENCE</scope>
    <source>
        <strain evidence="1">PM71</strain>
    </source>
</reference>
<name>A0A9Y1BMZ7_9ARCH</name>
<gene>
    <name evidence="1" type="ORF">K9W45_05655</name>
</gene>
<dbReference type="EMBL" id="CP084166">
    <property type="protein sequence ID" value="UJG41949.1"/>
    <property type="molecule type" value="Genomic_DNA"/>
</dbReference>
<dbReference type="AlphaFoldDB" id="A0A9Y1BMZ7"/>
<organism evidence="1">
    <name type="scientific">Candidatus Heimdallarchaeum aukensis</name>
    <dbReference type="NCBI Taxonomy" id="2876573"/>
    <lineage>
        <taxon>Archaea</taxon>
        <taxon>Promethearchaeati</taxon>
        <taxon>Candidatus Heimdallarchaeota</taxon>
        <taxon>Candidatus Heimdallarchaeia (ex Rinke et al. 2021) (nom. nud.)</taxon>
        <taxon>Candidatus Heimdallarchaeales</taxon>
        <taxon>Candidatus Heimdallarchaeaceae</taxon>
        <taxon>Candidatus Heimdallarchaeum</taxon>
    </lineage>
</organism>
<evidence type="ECO:0000313" key="1">
    <source>
        <dbReference type="EMBL" id="UJG41949.1"/>
    </source>
</evidence>
<dbReference type="Proteomes" id="UP001201020">
    <property type="component" value="Chromosome"/>
</dbReference>
<protein>
    <submittedName>
        <fullName evidence="1">Uncharacterized protein</fullName>
    </submittedName>
</protein>